<proteinExistence type="predicted"/>
<comment type="caution">
    <text evidence="1">The sequence shown here is derived from an EMBL/GenBank/DDBJ whole genome shotgun (WGS) entry which is preliminary data.</text>
</comment>
<evidence type="ECO:0000313" key="1">
    <source>
        <dbReference type="EMBL" id="OXA48017.1"/>
    </source>
</evidence>
<protein>
    <submittedName>
        <fullName evidence="1">Uncharacterized protein</fullName>
    </submittedName>
</protein>
<keyword evidence="2" id="KW-1185">Reference proteome</keyword>
<reference evidence="1 2" key="1">
    <citation type="submission" date="2015-12" db="EMBL/GenBank/DDBJ databases">
        <title>The genome of Folsomia candida.</title>
        <authorList>
            <person name="Faddeeva A."/>
            <person name="Derks M.F."/>
            <person name="Anvar Y."/>
            <person name="Smit S."/>
            <person name="Van Straalen N."/>
            <person name="Roelofs D."/>
        </authorList>
    </citation>
    <scope>NUCLEOTIDE SEQUENCE [LARGE SCALE GENOMIC DNA]</scope>
    <source>
        <strain evidence="1 2">VU population</strain>
        <tissue evidence="1">Whole body</tissue>
    </source>
</reference>
<dbReference type="Proteomes" id="UP000198287">
    <property type="component" value="Unassembled WGS sequence"/>
</dbReference>
<gene>
    <name evidence="1" type="ORF">Fcan01_17188</name>
</gene>
<accession>A0A226DTI9</accession>
<dbReference type="AlphaFoldDB" id="A0A226DTI9"/>
<organism evidence="1 2">
    <name type="scientific">Folsomia candida</name>
    <name type="common">Springtail</name>
    <dbReference type="NCBI Taxonomy" id="158441"/>
    <lineage>
        <taxon>Eukaryota</taxon>
        <taxon>Metazoa</taxon>
        <taxon>Ecdysozoa</taxon>
        <taxon>Arthropoda</taxon>
        <taxon>Hexapoda</taxon>
        <taxon>Collembola</taxon>
        <taxon>Entomobryomorpha</taxon>
        <taxon>Isotomoidea</taxon>
        <taxon>Isotomidae</taxon>
        <taxon>Proisotominae</taxon>
        <taxon>Folsomia</taxon>
    </lineage>
</organism>
<evidence type="ECO:0000313" key="2">
    <source>
        <dbReference type="Proteomes" id="UP000198287"/>
    </source>
</evidence>
<name>A0A226DTI9_FOLCA</name>
<sequence length="138" mass="15724">MIWTLTSSCCIPATTLTKCSLCFEHSHTTSRPPSSWHESRKTLVRMFPSVRHPIPILPATLDQISRHSLRMLPPLDKDITYIAHSNIRPPNYLNKETLSCSARYWGLATFYPTCTAYSLSSHFNYSMTQQYKGQEGLG</sequence>
<dbReference type="EMBL" id="LNIX01000012">
    <property type="protein sequence ID" value="OXA48017.1"/>
    <property type="molecule type" value="Genomic_DNA"/>
</dbReference>